<dbReference type="AlphaFoldDB" id="A0A7V7FXV0"/>
<gene>
    <name evidence="2" type="ORF">F0A17_13675</name>
</gene>
<sequence>MHTKETIRNHGAAYSRSPNGCSKQVMTQITPTEREKLKEIAEVEMRSVSSTLRMLMLRGMQGYEDDTLAAS</sequence>
<comment type="caution">
    <text evidence="2">The sequence shown here is derived from an EMBL/GenBank/DDBJ whole genome shotgun (WGS) entry which is preliminary data.</text>
</comment>
<evidence type="ECO:0000313" key="2">
    <source>
        <dbReference type="EMBL" id="KAA0011171.1"/>
    </source>
</evidence>
<feature type="region of interest" description="Disordered" evidence="1">
    <location>
        <begin position="1"/>
        <end position="23"/>
    </location>
</feature>
<dbReference type="Proteomes" id="UP000486760">
    <property type="component" value="Unassembled WGS sequence"/>
</dbReference>
<evidence type="ECO:0000256" key="1">
    <source>
        <dbReference type="SAM" id="MobiDB-lite"/>
    </source>
</evidence>
<name>A0A7V7FXV0_9GAMM</name>
<protein>
    <submittedName>
        <fullName evidence="2">Uncharacterized protein</fullName>
    </submittedName>
</protein>
<keyword evidence="3" id="KW-1185">Reference proteome</keyword>
<reference evidence="2 3" key="1">
    <citation type="submission" date="2019-08" db="EMBL/GenBank/DDBJ databases">
        <title>Bioinformatics analysis of the strain L3 and L5.</title>
        <authorList>
            <person name="Li X."/>
        </authorList>
    </citation>
    <scope>NUCLEOTIDE SEQUENCE [LARGE SCALE GENOMIC DNA]</scope>
    <source>
        <strain evidence="2 3">L5</strain>
    </source>
</reference>
<organism evidence="2 3">
    <name type="scientific">Billgrantia pellis</name>
    <dbReference type="NCBI Taxonomy" id="2606936"/>
    <lineage>
        <taxon>Bacteria</taxon>
        <taxon>Pseudomonadati</taxon>
        <taxon>Pseudomonadota</taxon>
        <taxon>Gammaproteobacteria</taxon>
        <taxon>Oceanospirillales</taxon>
        <taxon>Halomonadaceae</taxon>
        <taxon>Billgrantia</taxon>
    </lineage>
</organism>
<dbReference type="RefSeq" id="WP_149328914.1">
    <property type="nucleotide sequence ID" value="NZ_VTPY01000005.1"/>
</dbReference>
<evidence type="ECO:0000313" key="3">
    <source>
        <dbReference type="Proteomes" id="UP000486760"/>
    </source>
</evidence>
<accession>A0A7V7FXV0</accession>
<dbReference type="EMBL" id="VTPY01000005">
    <property type="protein sequence ID" value="KAA0011171.1"/>
    <property type="molecule type" value="Genomic_DNA"/>
</dbReference>
<proteinExistence type="predicted"/>